<protein>
    <submittedName>
        <fullName evidence="1">Uncharacterized protein</fullName>
    </submittedName>
</protein>
<organism evidence="1 2">
    <name type="scientific">Flavilitoribacter nigricans (strain ATCC 23147 / DSM 23189 / NBRC 102662 / NCIMB 1420 / SS-2)</name>
    <name type="common">Lewinella nigricans</name>
    <dbReference type="NCBI Taxonomy" id="1122177"/>
    <lineage>
        <taxon>Bacteria</taxon>
        <taxon>Pseudomonadati</taxon>
        <taxon>Bacteroidota</taxon>
        <taxon>Saprospiria</taxon>
        <taxon>Saprospirales</taxon>
        <taxon>Lewinellaceae</taxon>
        <taxon>Flavilitoribacter</taxon>
    </lineage>
</organism>
<proteinExistence type="predicted"/>
<comment type="caution">
    <text evidence="1">The sequence shown here is derived from an EMBL/GenBank/DDBJ whole genome shotgun (WGS) entry which is preliminary data.</text>
</comment>
<sequence length="308" mass="34473">MKHLIWIILAVAFIQCRPDVEFNGGLQEMVRGRGVEMDGDQLDSSFLTAGDQLYMVGHQDGGFPELSRQDPQESEGIWDHPIKLMDGFAASVYWEDESACLIKADTFVSYPFATKHLYTSLPHGLAVQRFQFIPDRKEALVVEYNLSNSTNEDQVINFAWTGFSDLRPAANANDGTMTDGPDRATWEEDIQVWSVVDVDNGWYLVLGSSAPQSGRSTEVVNCGYRPNGQGTAVTLEFSIKIPANSTFNLPITIAASRFALEEAKQTFAQVSQESSRFLREKQMRYDSITAQRNQIPVPEDHLQLALDH</sequence>
<gene>
    <name evidence="1" type="ORF">CRP01_17165</name>
</gene>
<dbReference type="Proteomes" id="UP000223913">
    <property type="component" value="Unassembled WGS sequence"/>
</dbReference>
<dbReference type="OrthoDB" id="49490at2"/>
<dbReference type="EMBL" id="PDUD01000022">
    <property type="protein sequence ID" value="PHN05248.1"/>
    <property type="molecule type" value="Genomic_DNA"/>
</dbReference>
<name>A0A2D0NA39_FLAN2</name>
<keyword evidence="2" id="KW-1185">Reference proteome</keyword>
<evidence type="ECO:0000313" key="1">
    <source>
        <dbReference type="EMBL" id="PHN05248.1"/>
    </source>
</evidence>
<reference evidence="1 2" key="1">
    <citation type="submission" date="2017-10" db="EMBL/GenBank/DDBJ databases">
        <title>The draft genome sequence of Lewinella nigricans NBRC 102662.</title>
        <authorList>
            <person name="Wang K."/>
        </authorList>
    </citation>
    <scope>NUCLEOTIDE SEQUENCE [LARGE SCALE GENOMIC DNA]</scope>
    <source>
        <strain evidence="1 2">NBRC 102662</strain>
    </source>
</reference>
<evidence type="ECO:0000313" key="2">
    <source>
        <dbReference type="Proteomes" id="UP000223913"/>
    </source>
</evidence>
<dbReference type="RefSeq" id="WP_099151300.1">
    <property type="nucleotide sequence ID" value="NZ_PDUD01000022.1"/>
</dbReference>
<dbReference type="AlphaFoldDB" id="A0A2D0NA39"/>
<accession>A0A2D0NA39</accession>